<accession>A0A832ZZG4</accession>
<organism evidence="8 9">
    <name type="scientific">Methanothermococcus okinawensis</name>
    <dbReference type="NCBI Taxonomy" id="155863"/>
    <lineage>
        <taxon>Archaea</taxon>
        <taxon>Methanobacteriati</taxon>
        <taxon>Methanobacteriota</taxon>
        <taxon>Methanomada group</taxon>
        <taxon>Methanococci</taxon>
        <taxon>Methanococcales</taxon>
        <taxon>Methanococcaceae</taxon>
        <taxon>Methanothermococcus</taxon>
    </lineage>
</organism>
<dbReference type="Pfam" id="PF01914">
    <property type="entry name" value="MarC"/>
    <property type="match status" value="1"/>
</dbReference>
<comment type="similarity">
    <text evidence="2 7">Belongs to the UPF0056 (MarC) family.</text>
</comment>
<reference evidence="8" key="1">
    <citation type="journal article" date="2020" name="ISME J.">
        <title>Gammaproteobacteria mediating utilization of methyl-, sulfur- and petroleum organic compounds in deep ocean hydrothermal plumes.</title>
        <authorList>
            <person name="Zhou Z."/>
            <person name="Liu Y."/>
            <person name="Pan J."/>
            <person name="Cron B.R."/>
            <person name="Toner B.M."/>
            <person name="Anantharaman K."/>
            <person name="Breier J.A."/>
            <person name="Dick G.J."/>
            <person name="Li M."/>
        </authorList>
    </citation>
    <scope>NUCLEOTIDE SEQUENCE</scope>
    <source>
        <strain evidence="8">SZUA-1534</strain>
    </source>
</reference>
<gene>
    <name evidence="8" type="ORF">EYH55_04590</name>
</gene>
<keyword evidence="3" id="KW-1003">Cell membrane</keyword>
<dbReference type="Proteomes" id="UP000623215">
    <property type="component" value="Unassembled WGS sequence"/>
</dbReference>
<evidence type="ECO:0000256" key="7">
    <source>
        <dbReference type="RuleBase" id="RU362048"/>
    </source>
</evidence>
<keyword evidence="6 7" id="KW-0472">Membrane</keyword>
<evidence type="ECO:0000256" key="2">
    <source>
        <dbReference type="ARBA" id="ARBA00009784"/>
    </source>
</evidence>
<comment type="caution">
    <text evidence="7">Lacks conserved residue(s) required for the propagation of feature annotation.</text>
</comment>
<sequence>MGRLSTTISKVADNQNRSMGYLNLFIYSFTSLFILMNPIELVPLFYMWTVNNTEKKIIHILKRIVMVVILTC</sequence>
<keyword evidence="5 7" id="KW-1133">Transmembrane helix</keyword>
<comment type="caution">
    <text evidence="8">The sequence shown here is derived from an EMBL/GenBank/DDBJ whole genome shotgun (WGS) entry which is preliminary data.</text>
</comment>
<comment type="subcellular location">
    <subcellularLocation>
        <location evidence="1 7">Cell membrane</location>
        <topology evidence="1 7">Multi-pass membrane protein</topology>
    </subcellularLocation>
</comment>
<evidence type="ECO:0000256" key="4">
    <source>
        <dbReference type="ARBA" id="ARBA00022692"/>
    </source>
</evidence>
<dbReference type="AlphaFoldDB" id="A0A832ZZG4"/>
<evidence type="ECO:0000256" key="6">
    <source>
        <dbReference type="ARBA" id="ARBA00023136"/>
    </source>
</evidence>
<feature type="transmembrane region" description="Helical" evidence="7">
    <location>
        <begin position="21"/>
        <end position="39"/>
    </location>
</feature>
<dbReference type="GO" id="GO:0005886">
    <property type="term" value="C:plasma membrane"/>
    <property type="evidence" value="ECO:0007669"/>
    <property type="project" value="UniProtKB-SubCell"/>
</dbReference>
<evidence type="ECO:0000313" key="8">
    <source>
        <dbReference type="EMBL" id="HIQ32739.1"/>
    </source>
</evidence>
<keyword evidence="4 7" id="KW-0812">Transmembrane</keyword>
<proteinExistence type="inferred from homology"/>
<name>A0A832ZZG4_9EURY</name>
<evidence type="ECO:0000313" key="9">
    <source>
        <dbReference type="Proteomes" id="UP000623215"/>
    </source>
</evidence>
<dbReference type="InterPro" id="IPR002771">
    <property type="entry name" value="Multi_antbiot-R_MarC"/>
</dbReference>
<evidence type="ECO:0000256" key="3">
    <source>
        <dbReference type="ARBA" id="ARBA00022475"/>
    </source>
</evidence>
<dbReference type="EMBL" id="DQVW01000084">
    <property type="protein sequence ID" value="HIQ32739.1"/>
    <property type="molecule type" value="Genomic_DNA"/>
</dbReference>
<protein>
    <recommendedName>
        <fullName evidence="7">UPF0056 membrane protein</fullName>
    </recommendedName>
</protein>
<evidence type="ECO:0000256" key="1">
    <source>
        <dbReference type="ARBA" id="ARBA00004651"/>
    </source>
</evidence>
<evidence type="ECO:0000256" key="5">
    <source>
        <dbReference type="ARBA" id="ARBA00022989"/>
    </source>
</evidence>